<proteinExistence type="predicted"/>
<accession>A0A0L0EZ73</accession>
<dbReference type="InterPro" id="IPR019734">
    <property type="entry name" value="TPR_rpt"/>
</dbReference>
<dbReference type="InterPro" id="IPR011990">
    <property type="entry name" value="TPR-like_helical_dom_sf"/>
</dbReference>
<dbReference type="Gene3D" id="1.25.40.10">
    <property type="entry name" value="Tetratricopeptide repeat domain"/>
    <property type="match status" value="1"/>
</dbReference>
<dbReference type="OrthoDB" id="6279819at2"/>
<evidence type="ECO:0000313" key="3">
    <source>
        <dbReference type="Proteomes" id="UP000036850"/>
    </source>
</evidence>
<evidence type="ECO:0000313" key="2">
    <source>
        <dbReference type="EMBL" id="KNC69118.1"/>
    </source>
</evidence>
<dbReference type="AlphaFoldDB" id="A0A0L0EZ73"/>
<dbReference type="PROSITE" id="PS50005">
    <property type="entry name" value="TPR"/>
    <property type="match status" value="1"/>
</dbReference>
<evidence type="ECO:0000256" key="1">
    <source>
        <dbReference type="PROSITE-ProRule" id="PRU00339"/>
    </source>
</evidence>
<name>A0A0L0EZ73_9GAMM</name>
<dbReference type="Proteomes" id="UP000036850">
    <property type="component" value="Unassembled WGS sequence"/>
</dbReference>
<protein>
    <submittedName>
        <fullName evidence="2">Uncharacterized protein</fullName>
    </submittedName>
</protein>
<feature type="repeat" description="TPR" evidence="1">
    <location>
        <begin position="20"/>
        <end position="53"/>
    </location>
</feature>
<organism evidence="2 3">
    <name type="scientific">Pseudoalteromonas rubra</name>
    <dbReference type="NCBI Taxonomy" id="43658"/>
    <lineage>
        <taxon>Bacteria</taxon>
        <taxon>Pseudomonadati</taxon>
        <taxon>Pseudomonadota</taxon>
        <taxon>Gammaproteobacteria</taxon>
        <taxon>Alteromonadales</taxon>
        <taxon>Pseudoalteromonadaceae</taxon>
        <taxon>Pseudoalteromonas</taxon>
    </lineage>
</organism>
<sequence>MKTTKLCAIMIAGVLLLSGCKSLVEKGDKLYEAGMYDQSAEFYEQALAEDPQDVEARQRLTLARNKIIDRGLIDVRMLRLSGNHTGAALKLETLLRNQVNWHIEPIGPMAETQNEELRYATSWLRQEALSLSRSAFPDPFRYFELRYAFLIANARLGNTFAQYQAQLQVNAERQCEKLSTSQSKDRLFLQRFYRKYCQAWNIASHPAQRVTARALYSEIRIAPKLTVQLHDTSTQKQRLQTVLSQLNDAFRDSLWYHPQGEGTFTLNVHATFKHSRNTKLVNRQKHYTLEQPQPDPNEPGSFIDVEVAQTYQYPVTEFTEHYSLDMMYLGRLGGQRIEHKVDDSQVHHTQSHYADFPDLDLEPQQAQFLDVSTHLDKQLTELHTQFVADLDRVWLQTYCEDQLGAADGEYVLRCAKLAPQHDYVNNWFNQHFGLSYQAMSSLYSL</sequence>
<comment type="caution">
    <text evidence="2">The sequence shown here is derived from an EMBL/GenBank/DDBJ whole genome shotgun (WGS) entry which is preliminary data.</text>
</comment>
<reference evidence="3" key="1">
    <citation type="submission" date="2015-07" db="EMBL/GenBank/DDBJ databases">
        <title>Draft genome sequence of a Pseudoalteromonas rubra strain, OCN096, isolated from Kaneohe Bay, Oahu, Hawaii.</title>
        <authorList>
            <person name="Beurmann S."/>
            <person name="Ushijima B."/>
            <person name="Belcaid M."/>
            <person name="Callahan S.M."/>
            <person name="Aeby G.S."/>
        </authorList>
    </citation>
    <scope>NUCLEOTIDE SEQUENCE [LARGE SCALE GENOMIC DNA]</scope>
    <source>
        <strain evidence="3">OCN096</strain>
    </source>
</reference>
<gene>
    <name evidence="2" type="ORF">AC626_00485</name>
</gene>
<dbReference type="PATRIC" id="fig|43658.6.peg.108"/>
<dbReference type="EMBL" id="LFZX01000002">
    <property type="protein sequence ID" value="KNC69118.1"/>
    <property type="molecule type" value="Genomic_DNA"/>
</dbReference>
<dbReference type="PROSITE" id="PS51257">
    <property type="entry name" value="PROKAR_LIPOPROTEIN"/>
    <property type="match status" value="1"/>
</dbReference>
<keyword evidence="1" id="KW-0802">TPR repeat</keyword>